<accession>A0ABM3WKR0</accession>
<keyword evidence="2" id="KW-1185">Reference proteome</keyword>
<organism evidence="2 3">
    <name type="scientific">Erinaceus europaeus</name>
    <name type="common">Western European hedgehog</name>
    <dbReference type="NCBI Taxonomy" id="9365"/>
    <lineage>
        <taxon>Eukaryota</taxon>
        <taxon>Metazoa</taxon>
        <taxon>Chordata</taxon>
        <taxon>Craniata</taxon>
        <taxon>Vertebrata</taxon>
        <taxon>Euteleostomi</taxon>
        <taxon>Mammalia</taxon>
        <taxon>Eutheria</taxon>
        <taxon>Laurasiatheria</taxon>
        <taxon>Eulipotyphla</taxon>
        <taxon>Erinaceidae</taxon>
        <taxon>Erinaceinae</taxon>
        <taxon>Erinaceus</taxon>
    </lineage>
</organism>
<proteinExistence type="predicted"/>
<dbReference type="PANTHER" id="PTHR35076">
    <property type="entry name" value="TUBULIN EPSILON AND DELTA COMPLEX PROTEIN 1"/>
    <property type="match status" value="1"/>
</dbReference>
<sequence>MGRRRRGSGAAGVGALPEAIAALSRALPGGPSPETFRRAKFDRPEAVPALRRLLLGLLSSLPEDGAADPDGQARLLRSALCARGYPRGARLPESGAGGSRELLLALAWLLAREPLLERLLARARVQLGDEVTACQRDPTPLQCELQARPCPPAHGVDTEGPVDIRFLQWLMGKLQIRWRTLASSQWEHCALLGQIHAYTQGCHSDRELGHLSVPETEALRDPEGGQQLLWRLQCENKRLEAALQWRRCELLFWQWMDSVLVTCPPEEASRPPTPPRLSGLLLSPVSRELELLSRELQTLQEGLREAAGPLRVAWEARAGARGPELEAWQQMVQMAVTRELVALKQTWEHGRAPPQPHGPCRLVQSQAAVPAGLGLQAAELMGVLRSQEACLEEALSQLQAQCQQELARLSGALPGLLWILPSHGRLAPTPSGTR</sequence>
<dbReference type="PANTHER" id="PTHR35076:SF1">
    <property type="entry name" value="TUBULIN EPSILON AND DELTA COMPLEX PROTEIN 1"/>
    <property type="match status" value="1"/>
</dbReference>
<protein>
    <submittedName>
        <fullName evidence="3">Tubulin epsilon and delta complex protein 1 isoform X1</fullName>
    </submittedName>
</protein>
<evidence type="ECO:0000313" key="3">
    <source>
        <dbReference type="RefSeq" id="XP_060037165.1"/>
    </source>
</evidence>
<dbReference type="InterPro" id="IPR043535">
    <property type="entry name" value="TEDC1"/>
</dbReference>
<reference evidence="3" key="1">
    <citation type="submission" date="2025-08" db="UniProtKB">
        <authorList>
            <consortium name="RefSeq"/>
        </authorList>
    </citation>
    <scope>IDENTIFICATION</scope>
</reference>
<dbReference type="GeneID" id="103109366"/>
<dbReference type="Proteomes" id="UP001652624">
    <property type="component" value="Chromosome 22"/>
</dbReference>
<dbReference type="RefSeq" id="XP_060037165.1">
    <property type="nucleotide sequence ID" value="XM_060181182.1"/>
</dbReference>
<dbReference type="Pfam" id="PF14970">
    <property type="entry name" value="TEDC1"/>
    <property type="match status" value="1"/>
</dbReference>
<dbReference type="InterPro" id="IPR027996">
    <property type="entry name" value="TEDC1_dom"/>
</dbReference>
<evidence type="ECO:0000313" key="2">
    <source>
        <dbReference type="Proteomes" id="UP001652624"/>
    </source>
</evidence>
<feature type="domain" description="Tubulin epsilon and delta complex protein 1" evidence="1">
    <location>
        <begin position="87"/>
        <end position="260"/>
    </location>
</feature>
<name>A0ABM3WKR0_ERIEU</name>
<evidence type="ECO:0000259" key="1">
    <source>
        <dbReference type="Pfam" id="PF14970"/>
    </source>
</evidence>
<gene>
    <name evidence="3" type="primary">TEDC1</name>
</gene>